<accession>A0A7W9ZLH5</accession>
<protein>
    <submittedName>
        <fullName evidence="1">Uncharacterized protein</fullName>
    </submittedName>
</protein>
<evidence type="ECO:0000313" key="2">
    <source>
        <dbReference type="Proteomes" id="UP000536100"/>
    </source>
</evidence>
<gene>
    <name evidence="1" type="ORF">HNP67_001195</name>
</gene>
<comment type="caution">
    <text evidence="1">The sequence shown here is derived from an EMBL/GenBank/DDBJ whole genome shotgun (WGS) entry which is preliminary data.</text>
</comment>
<organism evidence="1 2">
    <name type="scientific">Borreliella californiensis</name>
    <dbReference type="NCBI Taxonomy" id="373543"/>
    <lineage>
        <taxon>Bacteria</taxon>
        <taxon>Pseudomonadati</taxon>
        <taxon>Spirochaetota</taxon>
        <taxon>Spirochaetia</taxon>
        <taxon>Spirochaetales</taxon>
        <taxon>Borreliaceae</taxon>
        <taxon>Borreliella</taxon>
    </lineage>
</organism>
<reference evidence="1 2" key="1">
    <citation type="submission" date="2020-08" db="EMBL/GenBank/DDBJ databases">
        <title>Genomic Encyclopedia of Type Strains, Phase IV (KMG-IV): sequencing the most valuable type-strain genomes for metagenomic binning, comparative biology and taxonomic classification.</title>
        <authorList>
            <person name="Goeker M."/>
        </authorList>
    </citation>
    <scope>NUCLEOTIDE SEQUENCE [LARGE SCALE GENOMIC DNA]</scope>
    <source>
        <strain evidence="1 2">DSM 17989</strain>
    </source>
</reference>
<dbReference type="Proteomes" id="UP000536100">
    <property type="component" value="Unassembled WGS sequence"/>
</dbReference>
<dbReference type="AlphaFoldDB" id="A0A7W9ZLH5"/>
<dbReference type="Pfam" id="PF02414">
    <property type="entry name" value="Borrelia_orfA"/>
    <property type="match status" value="1"/>
</dbReference>
<evidence type="ECO:0000313" key="1">
    <source>
        <dbReference type="EMBL" id="MBB6213700.1"/>
    </source>
</evidence>
<sequence>MNKNSNNKQLQLFLDQGIRIFLLATTIHQVNLILDNYSQKILLKFYNEILKKENQISCDLPTMQKYLDELEKNIKIIVKLSFKNNPTSIIYYKINCPFEKIGLKIQDYYQSLSEKVAQLLQKNPTTI</sequence>
<dbReference type="InterPro" id="IPR003459">
    <property type="entry name" value="Borrelia_plasmid_OrfA"/>
</dbReference>
<proteinExistence type="predicted"/>
<dbReference type="EMBL" id="JACHFB010000007">
    <property type="protein sequence ID" value="MBB6213700.1"/>
    <property type="molecule type" value="Genomic_DNA"/>
</dbReference>
<name>A0A7W9ZLH5_9SPIR</name>
<dbReference type="RefSeq" id="WP_184125535.1">
    <property type="nucleotide sequence ID" value="NZ_JACHFB010000007.1"/>
</dbReference>